<organism evidence="1">
    <name type="scientific">viral metagenome</name>
    <dbReference type="NCBI Taxonomy" id="1070528"/>
    <lineage>
        <taxon>unclassified sequences</taxon>
        <taxon>metagenomes</taxon>
        <taxon>organismal metagenomes</taxon>
    </lineage>
</organism>
<sequence length="167" mass="18163">MTDHPTPDSKIVNLAKDWISLLLSVSVLKNVDPSAILQSKQGSNPEPAAAKRLLWHCWCVMAGGRKARDVAVAWLQLLTGSSRSTVLREIRRPLQLNELQQASQALCMAGEVSQCLTQALLGVAIGAGWMNRGTCQAGAEPETADRLLQALRARSKDWLQQAQEPSP</sequence>
<dbReference type="EMBL" id="MT144588">
    <property type="protein sequence ID" value="QJH93426.1"/>
    <property type="molecule type" value="Genomic_DNA"/>
</dbReference>
<gene>
    <name evidence="1" type="ORF">TM448A00064_0036</name>
    <name evidence="2" type="ORF">TM448B00061_0046</name>
</gene>
<evidence type="ECO:0000313" key="1">
    <source>
        <dbReference type="EMBL" id="QJA43857.1"/>
    </source>
</evidence>
<protein>
    <submittedName>
        <fullName evidence="1">Uncharacterized protein</fullName>
    </submittedName>
</protein>
<dbReference type="AlphaFoldDB" id="A0A6H1Z914"/>
<dbReference type="EMBL" id="MT143971">
    <property type="protein sequence ID" value="QJA43857.1"/>
    <property type="molecule type" value="Genomic_DNA"/>
</dbReference>
<evidence type="ECO:0000313" key="2">
    <source>
        <dbReference type="EMBL" id="QJH93426.1"/>
    </source>
</evidence>
<name>A0A6H1Z914_9ZZZZ</name>
<reference evidence="1" key="1">
    <citation type="submission" date="2020-03" db="EMBL/GenBank/DDBJ databases">
        <title>The deep terrestrial virosphere.</title>
        <authorList>
            <person name="Holmfeldt K."/>
            <person name="Nilsson E."/>
            <person name="Simone D."/>
            <person name="Lopez-Fernandez M."/>
            <person name="Wu X."/>
            <person name="de Brujin I."/>
            <person name="Lundin D."/>
            <person name="Andersson A."/>
            <person name="Bertilsson S."/>
            <person name="Dopson M."/>
        </authorList>
    </citation>
    <scope>NUCLEOTIDE SEQUENCE</scope>
    <source>
        <strain evidence="1">TM448A00064</strain>
        <strain evidence="2">TM448B00061</strain>
    </source>
</reference>
<proteinExistence type="predicted"/>
<accession>A0A6H1Z914</accession>